<dbReference type="GO" id="GO:0005524">
    <property type="term" value="F:ATP binding"/>
    <property type="evidence" value="ECO:0007669"/>
    <property type="project" value="UniProtKB-UniRule"/>
</dbReference>
<gene>
    <name evidence="19" type="ORF">F3Y22_tig00010533pilonHSYRG00137</name>
</gene>
<evidence type="ECO:0000256" key="1">
    <source>
        <dbReference type="ARBA" id="ARBA00004370"/>
    </source>
</evidence>
<dbReference type="InterPro" id="IPR050994">
    <property type="entry name" value="At_inactive_RLKs"/>
</dbReference>
<protein>
    <submittedName>
        <fullName evidence="19">Leucine-rich repeat receptor-like protein kinase</fullName>
    </submittedName>
</protein>
<dbReference type="InterPro" id="IPR013766">
    <property type="entry name" value="Thioredoxin_domain"/>
</dbReference>
<dbReference type="Proteomes" id="UP000436088">
    <property type="component" value="Unassembled WGS sequence"/>
</dbReference>
<evidence type="ECO:0000259" key="17">
    <source>
        <dbReference type="PROSITE" id="PS50966"/>
    </source>
</evidence>
<dbReference type="SUPFAM" id="SSF52058">
    <property type="entry name" value="L domain-like"/>
    <property type="match status" value="1"/>
</dbReference>
<dbReference type="GO" id="GO:0016020">
    <property type="term" value="C:membrane"/>
    <property type="evidence" value="ECO:0007669"/>
    <property type="project" value="UniProtKB-SubCell"/>
</dbReference>
<evidence type="ECO:0000256" key="2">
    <source>
        <dbReference type="ARBA" id="ARBA00022614"/>
    </source>
</evidence>
<dbReference type="InterPro" id="IPR006564">
    <property type="entry name" value="Znf_PMZ"/>
</dbReference>
<evidence type="ECO:0000256" key="11">
    <source>
        <dbReference type="ARBA" id="ARBA00023136"/>
    </source>
</evidence>
<keyword evidence="5" id="KW-0677">Repeat</keyword>
<evidence type="ECO:0000256" key="5">
    <source>
        <dbReference type="ARBA" id="ARBA00022737"/>
    </source>
</evidence>
<evidence type="ECO:0000256" key="7">
    <source>
        <dbReference type="ARBA" id="ARBA00022771"/>
    </source>
</evidence>
<dbReference type="Pfam" id="PF00085">
    <property type="entry name" value="Thioredoxin"/>
    <property type="match status" value="1"/>
</dbReference>
<evidence type="ECO:0000256" key="14">
    <source>
        <dbReference type="SAM" id="MobiDB-lite"/>
    </source>
</evidence>
<dbReference type="Pfam" id="PF00560">
    <property type="entry name" value="LRR_1"/>
    <property type="match status" value="1"/>
</dbReference>
<dbReference type="InterPro" id="IPR001245">
    <property type="entry name" value="Ser-Thr/Tyr_kinase_cat_dom"/>
</dbReference>
<dbReference type="PROSITE" id="PS50011">
    <property type="entry name" value="PROTEIN_KINASE_DOM"/>
    <property type="match status" value="1"/>
</dbReference>
<keyword evidence="9 13" id="KW-0067">ATP-binding</keyword>
<dbReference type="InterPro" id="IPR018289">
    <property type="entry name" value="MULE_transposase_dom"/>
</dbReference>
<dbReference type="Pfam" id="PF07714">
    <property type="entry name" value="PK_Tyr_Ser-Thr"/>
    <property type="match status" value="1"/>
</dbReference>
<feature type="domain" description="Thioredoxin" evidence="18">
    <location>
        <begin position="1577"/>
        <end position="1695"/>
    </location>
</feature>
<dbReference type="Pfam" id="PF10551">
    <property type="entry name" value="MULE"/>
    <property type="match status" value="1"/>
</dbReference>
<feature type="domain" description="SWIM-type" evidence="17">
    <location>
        <begin position="795"/>
        <end position="827"/>
    </location>
</feature>
<dbReference type="InterPro" id="IPR011009">
    <property type="entry name" value="Kinase-like_dom_sf"/>
</dbReference>
<dbReference type="GO" id="GO:0004672">
    <property type="term" value="F:protein kinase activity"/>
    <property type="evidence" value="ECO:0007669"/>
    <property type="project" value="InterPro"/>
</dbReference>
<proteinExistence type="predicted"/>
<evidence type="ECO:0000256" key="12">
    <source>
        <dbReference type="PROSITE-ProRule" id="PRU00325"/>
    </source>
</evidence>
<evidence type="ECO:0000256" key="6">
    <source>
        <dbReference type="ARBA" id="ARBA00022741"/>
    </source>
</evidence>
<feature type="region of interest" description="Disordered" evidence="14">
    <location>
        <begin position="1567"/>
        <end position="1586"/>
    </location>
</feature>
<feature type="region of interest" description="Disordered" evidence="14">
    <location>
        <begin position="215"/>
        <end position="280"/>
    </location>
</feature>
<dbReference type="PANTHER" id="PTHR48010">
    <property type="entry name" value="OS05G0588300 PROTEIN"/>
    <property type="match status" value="1"/>
</dbReference>
<organism evidence="19 20">
    <name type="scientific">Hibiscus syriacus</name>
    <name type="common">Rose of Sharon</name>
    <dbReference type="NCBI Taxonomy" id="106335"/>
    <lineage>
        <taxon>Eukaryota</taxon>
        <taxon>Viridiplantae</taxon>
        <taxon>Streptophyta</taxon>
        <taxon>Embryophyta</taxon>
        <taxon>Tracheophyta</taxon>
        <taxon>Spermatophyta</taxon>
        <taxon>Magnoliopsida</taxon>
        <taxon>eudicotyledons</taxon>
        <taxon>Gunneridae</taxon>
        <taxon>Pentapetalae</taxon>
        <taxon>rosids</taxon>
        <taxon>malvids</taxon>
        <taxon>Malvales</taxon>
        <taxon>Malvaceae</taxon>
        <taxon>Malvoideae</taxon>
        <taxon>Hibiscus</taxon>
    </lineage>
</organism>
<keyword evidence="7 12" id="KW-0863">Zinc-finger</keyword>
<dbReference type="InterPro" id="IPR036249">
    <property type="entry name" value="Thioredoxin-like_sf"/>
</dbReference>
<dbReference type="Gene3D" id="3.40.30.10">
    <property type="entry name" value="Glutaredoxin"/>
    <property type="match status" value="1"/>
</dbReference>
<comment type="caution">
    <text evidence="19">The sequence shown here is derived from an EMBL/GenBank/DDBJ whole genome shotgun (WGS) entry which is preliminary data.</text>
</comment>
<evidence type="ECO:0000259" key="18">
    <source>
        <dbReference type="PROSITE" id="PS51352"/>
    </source>
</evidence>
<evidence type="ECO:0000256" key="15">
    <source>
        <dbReference type="SAM" id="Phobius"/>
    </source>
</evidence>
<dbReference type="Pfam" id="PF03108">
    <property type="entry name" value="DBD_Tnp_Mut"/>
    <property type="match status" value="1"/>
</dbReference>
<feature type="binding site" evidence="13">
    <location>
        <position position="1218"/>
    </location>
    <ligand>
        <name>ATP</name>
        <dbReference type="ChEBI" id="CHEBI:30616"/>
    </ligand>
</feature>
<evidence type="ECO:0000259" key="16">
    <source>
        <dbReference type="PROSITE" id="PS50011"/>
    </source>
</evidence>
<sequence length="1698" mass="190745">MSRLSAVVLYDGEIKEAEEGVVFESDHYIPLTLKRNITIEELITKISLKIRVAGQRRLSSLQYRFPTELFPLTYTSFQLSNDDDVSMMVDAHMGSSQSLIEMYATFIEVRVTRGLSYSSHFGIAYQTDQVDSPTQLICNDFTSLMADPTPYTMPSSSIGRHSSATAYDLNPRGFTNNPYGNISSTSRGRHSSANVFDLHMEMPTRRQSIHIPHDTMASSSRGGHASGNLFDLNIGLSEEPSSPPEEPLREPGADGAETGLFVEPDSPQFNVHSDDDEDDVPINTTPAELPAHMYEADYDAMYEPEFPDLPDVGNYGLQSSVNDGNLHIGMEFASKEEAMMAIKSYNIRNSVQSRVDRSNTEKYVCYCVQRHNGCQWMVRVSKRKRKNNLWELTRYNGPHTCCATGINQDHPNLDSNIICQAIMPIVKQSSHIAVAVLISAIQSQYGYTVSYKKAWLAKQNAICKLHGEWDSSYNELPSWFHVMQRLNPGTIVEFETQHHYVNDRMVRDRCQFYRVFWTYPQCINAVKYCKPIVQIDGTFLYGKYKQVLLLAVVQDGNRNILPVAFALVQGEDTESWAFFLKNLRLHVVTRERVCIISDRGAGIKAAMDFLGTMYRPPHVQHRYCVRHIAANYYGKYKNNDERQLVVRMGYELLPQRFESMLQELFGINKKGCEYIMDISKEMWTNAYDGGYRYGHMTTNLAEAINSTLKGARHLPVTALVKTTYFRLGQLFAKLGGQALTWMQNGHIYHPRLVADLQKKMATSNGMLVTNFSRTRELFRVTEMPRPLQGIEANSFRVNLQERWCDCGFFQALKYPCSHVIAACSHSHLDYKNYVDPVYQLSQVFKVYEFEFPPIGNERDPNEIQTWLTIVPDPLLLRDSVEGILALVHEPALIKLCCIVFCRFLHVVADLNSDRRALLGFSGAVRHVWKLNWNAMTPVCTATLWHHTAKTIGKLNALRVLSLRSNGIDGSLPSDILSIPSLQLLFLQHNNLSGVLFPTSLSSSLKVVDFSYNSISGSIPNLDLPRLKVLNFSYNNLSGSIPSSLTRFPSAFIGNPFLCGSPLKPCSRVSSAPSPSPSYFSSPPIVSQSGHATSRNKLGAGSIIAIGVGGLAFVFLMVVVIFICCLKRKDNGSSGMLKSKISGVGKNEKPNDFGSGVQEAEKNKLFFFEGCSCNFDLEDLLKASAEVLGKGSYGTTYKAALEEGTQVVVKRLKEVAAGKKEFEQQMELVERVGRHPNIVPLRAYYYSKDEKLLVYNYMPAGSLFTLLHGNGSSGRTPLDWESRMKITLGTARGIANIHTEGGGKCIHGNIKSSNVLLTDELEACVSDVGLSPQMNAPITMSRIVGYRAPEVIETSKITQKSDVYSFGVLLLEMLTAKDPLQQSGHDDVVDLPRWVHSVVREEWTAEVFDVELLRYQTFQEEMVQMLQIGLACVAKTPDMRPMMDETVKMIEDNQNPRSGHPRRPNRTSKHHDLHPKKKLFYFDFQMLNSLVLKSIQVIFRSIGILKFPPLENEPEMKGINSYHFLWIHFLLFESYELIFIESIEAYCNFVGKGRLGKWDSVGASSSSVLKRNNKGKQKKASGPEPASKNIHHITTIQSWEESLTEATRDGKTLVANFSAPWSAPCKSIAPVYSELADKYTSLMFLTVDVDALAEFSNSWEISATPTFIFIKEGRQVDKFVGADKVELKKKIAAVAACKF</sequence>
<keyword evidence="8" id="KW-0862">Zinc</keyword>
<keyword evidence="10 15" id="KW-1133">Transmembrane helix</keyword>
<dbReference type="SUPFAM" id="SSF56112">
    <property type="entry name" value="Protein kinase-like (PK-like)"/>
    <property type="match status" value="1"/>
</dbReference>
<evidence type="ECO:0000256" key="4">
    <source>
        <dbReference type="ARBA" id="ARBA00022723"/>
    </source>
</evidence>
<dbReference type="GO" id="GO:0008270">
    <property type="term" value="F:zinc ion binding"/>
    <property type="evidence" value="ECO:0007669"/>
    <property type="project" value="UniProtKB-KW"/>
</dbReference>
<dbReference type="PROSITE" id="PS00107">
    <property type="entry name" value="PROTEIN_KINASE_ATP"/>
    <property type="match status" value="1"/>
</dbReference>
<dbReference type="InterPro" id="IPR001611">
    <property type="entry name" value="Leu-rich_rpt"/>
</dbReference>
<dbReference type="PANTHER" id="PTHR48010:SF40">
    <property type="entry name" value="RECEPTOR-LIKE KINASE"/>
    <property type="match status" value="1"/>
</dbReference>
<dbReference type="CDD" id="cd02947">
    <property type="entry name" value="TRX_family"/>
    <property type="match status" value="1"/>
</dbReference>
<reference evidence="19" key="1">
    <citation type="submission" date="2019-09" db="EMBL/GenBank/DDBJ databases">
        <title>Draft genome information of white flower Hibiscus syriacus.</title>
        <authorList>
            <person name="Kim Y.-M."/>
        </authorList>
    </citation>
    <scope>NUCLEOTIDE SEQUENCE [LARGE SCALE GENOMIC DNA]</scope>
    <source>
        <strain evidence="19">YM2019G1</strain>
    </source>
</reference>
<dbReference type="PROSITE" id="PS51352">
    <property type="entry name" value="THIOREDOXIN_2"/>
    <property type="match status" value="1"/>
</dbReference>
<keyword evidence="20" id="KW-1185">Reference proteome</keyword>
<evidence type="ECO:0000256" key="10">
    <source>
        <dbReference type="ARBA" id="ARBA00022989"/>
    </source>
</evidence>
<name>A0A6A3C5G5_HIBSY</name>
<dbReference type="CDD" id="cd14066">
    <property type="entry name" value="STKc_IRAK"/>
    <property type="match status" value="1"/>
</dbReference>
<dbReference type="FunFam" id="1.10.510.10:FF:000095">
    <property type="entry name" value="protein STRUBBELIG-RECEPTOR FAMILY 8"/>
    <property type="match status" value="1"/>
</dbReference>
<dbReference type="SUPFAM" id="SSF52833">
    <property type="entry name" value="Thioredoxin-like"/>
    <property type="match status" value="1"/>
</dbReference>
<accession>A0A6A3C5G5</accession>
<dbReference type="InterPro" id="IPR004332">
    <property type="entry name" value="Transposase_MuDR"/>
</dbReference>
<dbReference type="EMBL" id="VEPZ02000472">
    <property type="protein sequence ID" value="KAE8724293.1"/>
    <property type="molecule type" value="Genomic_DNA"/>
</dbReference>
<dbReference type="SMART" id="SM00575">
    <property type="entry name" value="ZnF_PMZ"/>
    <property type="match status" value="1"/>
</dbReference>
<dbReference type="InterPro" id="IPR007527">
    <property type="entry name" value="Znf_SWIM"/>
</dbReference>
<dbReference type="Gene3D" id="1.10.510.10">
    <property type="entry name" value="Transferase(Phosphotransferase) domain 1"/>
    <property type="match status" value="1"/>
</dbReference>
<dbReference type="InterPro" id="IPR032675">
    <property type="entry name" value="LRR_dom_sf"/>
</dbReference>
<feature type="domain" description="Protein kinase" evidence="16">
    <location>
        <begin position="1181"/>
        <end position="1462"/>
    </location>
</feature>
<feature type="compositionally biased region" description="Basic residues" evidence="14">
    <location>
        <begin position="1458"/>
        <end position="1471"/>
    </location>
</feature>
<dbReference type="Gene3D" id="3.30.200.20">
    <property type="entry name" value="Phosphorylase Kinase, domain 1"/>
    <property type="match status" value="1"/>
</dbReference>
<comment type="subcellular location">
    <subcellularLocation>
        <location evidence="1">Membrane</location>
    </subcellularLocation>
</comment>
<dbReference type="PROSITE" id="PS50966">
    <property type="entry name" value="ZF_SWIM"/>
    <property type="match status" value="1"/>
</dbReference>
<keyword evidence="6 13" id="KW-0547">Nucleotide-binding</keyword>
<dbReference type="InterPro" id="IPR017441">
    <property type="entry name" value="Protein_kinase_ATP_BS"/>
</dbReference>
<evidence type="ECO:0000256" key="8">
    <source>
        <dbReference type="ARBA" id="ARBA00022833"/>
    </source>
</evidence>
<dbReference type="Pfam" id="PF04434">
    <property type="entry name" value="SWIM"/>
    <property type="match status" value="1"/>
</dbReference>
<evidence type="ECO:0000256" key="13">
    <source>
        <dbReference type="PROSITE-ProRule" id="PRU10141"/>
    </source>
</evidence>
<dbReference type="InterPro" id="IPR000719">
    <property type="entry name" value="Prot_kinase_dom"/>
</dbReference>
<evidence type="ECO:0000313" key="20">
    <source>
        <dbReference type="Proteomes" id="UP000436088"/>
    </source>
</evidence>
<evidence type="ECO:0000256" key="9">
    <source>
        <dbReference type="ARBA" id="ARBA00022840"/>
    </source>
</evidence>
<evidence type="ECO:0000256" key="3">
    <source>
        <dbReference type="ARBA" id="ARBA00022692"/>
    </source>
</evidence>
<feature type="transmembrane region" description="Helical" evidence="15">
    <location>
        <begin position="1102"/>
        <end position="1125"/>
    </location>
</feature>
<keyword evidence="3 15" id="KW-0812">Transmembrane</keyword>
<keyword evidence="4" id="KW-0479">Metal-binding</keyword>
<dbReference type="Gene3D" id="3.80.10.10">
    <property type="entry name" value="Ribonuclease Inhibitor"/>
    <property type="match status" value="1"/>
</dbReference>
<keyword evidence="11 15" id="KW-0472">Membrane</keyword>
<dbReference type="FunFam" id="3.30.200.20:FF:000307">
    <property type="entry name" value="pollen receptor-like kinase 1"/>
    <property type="match status" value="1"/>
</dbReference>
<keyword evidence="2" id="KW-0433">Leucine-rich repeat</keyword>
<feature type="region of interest" description="Disordered" evidence="14">
    <location>
        <begin position="1450"/>
        <end position="1471"/>
    </location>
</feature>
<evidence type="ECO:0000313" key="19">
    <source>
        <dbReference type="EMBL" id="KAE8724293.1"/>
    </source>
</evidence>